<dbReference type="PANTHER" id="PTHR34835">
    <property type="entry name" value="OS07G0283600 PROTEIN-RELATED"/>
    <property type="match status" value="1"/>
</dbReference>
<keyword evidence="3" id="KW-1185">Reference proteome</keyword>
<organism evidence="2 3">
    <name type="scientific">Stylosanthes scabra</name>
    <dbReference type="NCBI Taxonomy" id="79078"/>
    <lineage>
        <taxon>Eukaryota</taxon>
        <taxon>Viridiplantae</taxon>
        <taxon>Streptophyta</taxon>
        <taxon>Embryophyta</taxon>
        <taxon>Tracheophyta</taxon>
        <taxon>Spermatophyta</taxon>
        <taxon>Magnoliopsida</taxon>
        <taxon>eudicotyledons</taxon>
        <taxon>Gunneridae</taxon>
        <taxon>Pentapetalae</taxon>
        <taxon>rosids</taxon>
        <taxon>fabids</taxon>
        <taxon>Fabales</taxon>
        <taxon>Fabaceae</taxon>
        <taxon>Papilionoideae</taxon>
        <taxon>50 kb inversion clade</taxon>
        <taxon>dalbergioids sensu lato</taxon>
        <taxon>Dalbergieae</taxon>
        <taxon>Pterocarpus clade</taxon>
        <taxon>Stylosanthes</taxon>
    </lineage>
</organism>
<dbReference type="EMBL" id="JASCZI010181355">
    <property type="protein sequence ID" value="MED6182441.1"/>
    <property type="molecule type" value="Genomic_DNA"/>
</dbReference>
<accession>A0ABU6WC58</accession>
<evidence type="ECO:0000256" key="1">
    <source>
        <dbReference type="SAM" id="MobiDB-lite"/>
    </source>
</evidence>
<protein>
    <recommendedName>
        <fullName evidence="4">Ubiquitin-like protease family profile domain-containing protein</fullName>
    </recommendedName>
</protein>
<evidence type="ECO:0000313" key="3">
    <source>
        <dbReference type="Proteomes" id="UP001341840"/>
    </source>
</evidence>
<dbReference type="SUPFAM" id="SSF54001">
    <property type="entry name" value="Cysteine proteinases"/>
    <property type="match status" value="1"/>
</dbReference>
<proteinExistence type="predicted"/>
<gene>
    <name evidence="2" type="ORF">PIB30_028434</name>
</gene>
<dbReference type="Gene3D" id="3.40.395.10">
    <property type="entry name" value="Adenoviral Proteinase, Chain A"/>
    <property type="match status" value="1"/>
</dbReference>
<dbReference type="InterPro" id="IPR038765">
    <property type="entry name" value="Papain-like_cys_pep_sf"/>
</dbReference>
<name>A0ABU6WC58_9FABA</name>
<feature type="compositionally biased region" description="Polar residues" evidence="1">
    <location>
        <begin position="513"/>
        <end position="524"/>
    </location>
</feature>
<feature type="region of interest" description="Disordered" evidence="1">
    <location>
        <begin position="375"/>
        <end position="524"/>
    </location>
</feature>
<feature type="compositionally biased region" description="Polar residues" evidence="1">
    <location>
        <begin position="487"/>
        <end position="504"/>
    </location>
</feature>
<reference evidence="2 3" key="1">
    <citation type="journal article" date="2023" name="Plants (Basel)">
        <title>Bridging the Gap: Combining Genomics and Transcriptomics Approaches to Understand Stylosanthes scabra, an Orphan Legume from the Brazilian Caatinga.</title>
        <authorList>
            <person name="Ferreira-Neto J.R.C."/>
            <person name="da Silva M.D."/>
            <person name="Binneck E."/>
            <person name="de Melo N.F."/>
            <person name="da Silva R.H."/>
            <person name="de Melo A.L.T.M."/>
            <person name="Pandolfi V."/>
            <person name="Bustamante F.O."/>
            <person name="Brasileiro-Vidal A.C."/>
            <person name="Benko-Iseppon A.M."/>
        </authorList>
    </citation>
    <scope>NUCLEOTIDE SEQUENCE [LARGE SCALE GENOMIC DNA]</scope>
    <source>
        <tissue evidence="2">Leaves</tissue>
    </source>
</reference>
<dbReference type="Proteomes" id="UP001341840">
    <property type="component" value="Unassembled WGS sequence"/>
</dbReference>
<evidence type="ECO:0008006" key="4">
    <source>
        <dbReference type="Google" id="ProtNLM"/>
    </source>
</evidence>
<feature type="region of interest" description="Disordered" evidence="1">
    <location>
        <begin position="140"/>
        <end position="163"/>
    </location>
</feature>
<dbReference type="PANTHER" id="PTHR34835:SF34">
    <property type="entry name" value="OS08G0555500 PROTEIN"/>
    <property type="match status" value="1"/>
</dbReference>
<feature type="compositionally biased region" description="Basic and acidic residues" evidence="1">
    <location>
        <begin position="385"/>
        <end position="399"/>
    </location>
</feature>
<comment type="caution">
    <text evidence="2">The sequence shown here is derived from an EMBL/GenBank/DDBJ whole genome shotgun (WGS) entry which is preliminary data.</text>
</comment>
<evidence type="ECO:0000313" key="2">
    <source>
        <dbReference type="EMBL" id="MED6182441.1"/>
    </source>
</evidence>
<sequence>MDARPPLFPLKNTRHWESKRTRAFWESKRSGNANSLTFSNQFQNQQKRFGQHFTSHLQKNIIQERYEVEDDDLHFGRFQARESNQNNKKQIEAKTNTKSKRKWTFFDQLQSRKGLGSGFIFDSGVSSSSTLGNDAKNINVKATKKASKRAKPNNKKKDLRRHSQKKWSLGTYQTFPRDVEITTEKIGKALGLCWRGDAFEKKVIQKDLSDEDYNVFKFFQGSTQAALTRLIYETPVDTAENKLLFKRAFLIFIQKCFFLATSSPNVTPRSLPTLFDIENTRGRNWALHVHDFLLEEVQKAKVNNTKSIHGCCCAMLIIYFHETYFGKNPSAEEAQPPWIQYWRGSKLKKRTKQEETNSAGLLNIGRLKSEKERLMKKNAKKNHSSKSESESDWESKDESESNGSYQESDSEGTVSDELRQRTRRLPNQNPDQQERRSKKKHASIATQGSSISGVLGSEIRPLARTFDRIKKRKEKDNEDMGSKKAKQTSGDETIASPNAGQSPPDNHDEFIEISSSSDNLNQPSPIKVLVPKAEKVQLSPNEDQPPNVVCERSQPIVDEMVEIWATHSKGENEFVMIFKLRGGNFLGAMRYQFMSMVPKTYIDIGIISLMCHVLNKQAGERFEKLIYCVPPEILQRMFEKYEHEWMDVEKRPHGITTLVNHKEYISYLDKKRLMTRRFLFAPILYSQHWWLYVLDVNQRNIFVIDSRKTKSPSPERIEMNKFAVRFGSV</sequence>
<feature type="compositionally biased region" description="Basic residues" evidence="1">
    <location>
        <begin position="142"/>
        <end position="163"/>
    </location>
</feature>
<feature type="compositionally biased region" description="Polar residues" evidence="1">
    <location>
        <begin position="402"/>
        <end position="413"/>
    </location>
</feature>